<comment type="function">
    <text evidence="10">Converts adenosine 3'-phosphate 5'-phosphosulfate (PAPS) to adenosine 5'-phosphosulfate (APS) and 3'(2')-phosphoadenosine 5'-phosphate (PAP) to AMP.</text>
</comment>
<sequence length="376" mass="39593">MAVESLATEMDTAVRVVHLASSLCVKVQEKLRLPSSTNGGHVKSKDDDSPVTVADWGVQAIVSWVLAEVFGGENLSIVAEEDTESLSKAESLGLLGAVSNAVNEALSEAPRYNLPKPDKPLGSTEILKAIGRCSSVGGPKGRHWVLDPVDGTLGFVRGDQYAVALALIENGKVLLGVLGCPNYPVKKECLSNGCNQTVTTKSAAGSVLKGCVMYAKRGSGQAWMQPLIAGGIPESATLLKVSSVDDPALATVCEPVERANSNHLFTAGLANSMGVRKQPMRVYSMVKYAAIARGDAEVFMKFAQSSYKEKIWDHAAGVVIVEEAGGVVTDAGGRNLDFSKGVYLEGLDRGIIACSGQVLHEKIIGAVYASWESSSL</sequence>
<dbReference type="InterPro" id="IPR006239">
    <property type="entry name" value="DPNP"/>
</dbReference>
<evidence type="ECO:0000256" key="5">
    <source>
        <dbReference type="ARBA" id="ARBA00022801"/>
    </source>
</evidence>
<feature type="binding site" evidence="9">
    <location>
        <position position="313"/>
    </location>
    <ligand>
        <name>Mg(2+)</name>
        <dbReference type="ChEBI" id="CHEBI:18420"/>
        <label>1</label>
        <note>catalytic</note>
    </ligand>
</feature>
<evidence type="ECO:0000256" key="10">
    <source>
        <dbReference type="RuleBase" id="RU368076"/>
    </source>
</evidence>
<dbReference type="SUPFAM" id="SSF56655">
    <property type="entry name" value="Carbohydrate phosphatase"/>
    <property type="match status" value="1"/>
</dbReference>
<evidence type="ECO:0000256" key="8">
    <source>
        <dbReference type="ARBA" id="ARBA00044484"/>
    </source>
</evidence>
<accession>V4NAZ5</accession>
<dbReference type="PANTHER" id="PTHR43200">
    <property type="entry name" value="PHOSPHATASE"/>
    <property type="match status" value="1"/>
</dbReference>
<dbReference type="InterPro" id="IPR051090">
    <property type="entry name" value="Inositol_monoP_superfamily"/>
</dbReference>
<dbReference type="CDD" id="cd01517">
    <property type="entry name" value="PAP_phosphatase"/>
    <property type="match status" value="1"/>
</dbReference>
<feature type="binding site" evidence="9">
    <location>
        <position position="150"/>
    </location>
    <ligand>
        <name>Mg(2+)</name>
        <dbReference type="ChEBI" id="CHEBI:18420"/>
        <label>1</label>
        <note>catalytic</note>
    </ligand>
</feature>
<dbReference type="Gene3D" id="3.30.540.10">
    <property type="entry name" value="Fructose-1,6-Bisphosphatase, subunit A, domain 1"/>
    <property type="match status" value="1"/>
</dbReference>
<dbReference type="FunFam" id="3.40.190.80:FF:000003">
    <property type="entry name" value="PAP-specific phosphatase HAL2-like"/>
    <property type="match status" value="1"/>
</dbReference>
<comment type="catalytic activity">
    <reaction evidence="8">
        <text>3'-phosphoadenylyl sulfate + H2O = adenosine 5'-phosphosulfate + phosphate</text>
        <dbReference type="Rhea" id="RHEA:77639"/>
        <dbReference type="ChEBI" id="CHEBI:15377"/>
        <dbReference type="ChEBI" id="CHEBI:43474"/>
        <dbReference type="ChEBI" id="CHEBI:58243"/>
        <dbReference type="ChEBI" id="CHEBI:58339"/>
        <dbReference type="EC" id="3.1.3.7"/>
    </reaction>
    <physiologicalReaction direction="left-to-right" evidence="8">
        <dbReference type="Rhea" id="RHEA:77640"/>
    </physiologicalReaction>
</comment>
<dbReference type="PANTHER" id="PTHR43200:SF24">
    <property type="entry name" value="PAP-SPECIFIC PHOSPHATASE HAL2-LIKE"/>
    <property type="match status" value="1"/>
</dbReference>
<comment type="similarity">
    <text evidence="2 10">Belongs to the inositol monophosphatase superfamily.</text>
</comment>
<dbReference type="Proteomes" id="UP000030689">
    <property type="component" value="Unassembled WGS sequence"/>
</dbReference>
<keyword evidence="12" id="KW-1185">Reference proteome</keyword>
<dbReference type="OMA" id="WSSHVRY"/>
<dbReference type="GO" id="GO:0008441">
    <property type="term" value="F:3'(2'),5'-bisphosphate nucleotidase activity"/>
    <property type="evidence" value="ECO:0007669"/>
    <property type="project" value="UniProtKB-UniRule"/>
</dbReference>
<evidence type="ECO:0000256" key="4">
    <source>
        <dbReference type="ARBA" id="ARBA00022723"/>
    </source>
</evidence>
<dbReference type="EC" id="3.1.3.7" evidence="3 10"/>
<dbReference type="PROSITE" id="PS00629">
    <property type="entry name" value="IMP_1"/>
    <property type="match status" value="1"/>
</dbReference>
<dbReference type="GO" id="GO:0000103">
    <property type="term" value="P:sulfate assimilation"/>
    <property type="evidence" value="ECO:0007669"/>
    <property type="project" value="TreeGrafter"/>
</dbReference>
<dbReference type="GO" id="GO:0046872">
    <property type="term" value="F:metal ion binding"/>
    <property type="evidence" value="ECO:0007669"/>
    <property type="project" value="UniProtKB-UniRule"/>
</dbReference>
<proteinExistence type="inferred from homology"/>
<keyword evidence="4 9" id="KW-0479">Metal-binding</keyword>
<dbReference type="InterPro" id="IPR020583">
    <property type="entry name" value="Inositol_monoP_metal-BS"/>
</dbReference>
<dbReference type="eggNOG" id="KOG1528">
    <property type="taxonomic scope" value="Eukaryota"/>
</dbReference>
<reference evidence="11 12" key="1">
    <citation type="journal article" date="2013" name="Front. Plant Sci.">
        <title>The Reference Genome of the Halophytic Plant Eutrema salsugineum.</title>
        <authorList>
            <person name="Yang R."/>
            <person name="Jarvis D.E."/>
            <person name="Chen H."/>
            <person name="Beilstein M.A."/>
            <person name="Grimwood J."/>
            <person name="Jenkins J."/>
            <person name="Shu S."/>
            <person name="Prochnik S."/>
            <person name="Xin M."/>
            <person name="Ma C."/>
            <person name="Schmutz J."/>
            <person name="Wing R.A."/>
            <person name="Mitchell-Olds T."/>
            <person name="Schumaker K.S."/>
            <person name="Wang X."/>
        </authorList>
    </citation>
    <scope>NUCLEOTIDE SEQUENCE [LARGE SCALE GENOMIC DNA]</scope>
</reference>
<dbReference type="GO" id="GO:0043647">
    <property type="term" value="P:inositol phosphate metabolic process"/>
    <property type="evidence" value="ECO:0007669"/>
    <property type="project" value="UniProtKB-UniRule"/>
</dbReference>
<dbReference type="GO" id="GO:0046854">
    <property type="term" value="P:phosphatidylinositol phosphate biosynthetic process"/>
    <property type="evidence" value="ECO:0007669"/>
    <property type="project" value="InterPro"/>
</dbReference>
<dbReference type="NCBIfam" id="TIGR01330">
    <property type="entry name" value="bisphos_HAL2"/>
    <property type="match status" value="1"/>
</dbReference>
<dbReference type="Pfam" id="PF00459">
    <property type="entry name" value="Inositol_P"/>
    <property type="match status" value="1"/>
</dbReference>
<dbReference type="InterPro" id="IPR020550">
    <property type="entry name" value="Inositol_monophosphatase_CS"/>
</dbReference>
<evidence type="ECO:0000256" key="6">
    <source>
        <dbReference type="ARBA" id="ARBA00022842"/>
    </source>
</evidence>
<dbReference type="AlphaFoldDB" id="V4NAZ5"/>
<feature type="binding site" evidence="9">
    <location>
        <position position="147"/>
    </location>
    <ligand>
        <name>Mg(2+)</name>
        <dbReference type="ChEBI" id="CHEBI:18420"/>
        <label>1</label>
        <note>catalytic</note>
    </ligand>
</feature>
<evidence type="ECO:0000256" key="9">
    <source>
        <dbReference type="PIRSR" id="PIRSR600760-2"/>
    </source>
</evidence>
<evidence type="ECO:0000256" key="7">
    <source>
        <dbReference type="ARBA" id="ARBA00044479"/>
    </source>
</evidence>
<evidence type="ECO:0000313" key="11">
    <source>
        <dbReference type="EMBL" id="ESQ43031.1"/>
    </source>
</evidence>
<keyword evidence="6 9" id="KW-0460">Magnesium</keyword>
<dbReference type="EMBL" id="KI517464">
    <property type="protein sequence ID" value="ESQ43031.1"/>
    <property type="molecule type" value="Genomic_DNA"/>
</dbReference>
<organism evidence="11 12">
    <name type="scientific">Eutrema salsugineum</name>
    <name type="common">Saltwater cress</name>
    <name type="synonym">Sisymbrium salsugineum</name>
    <dbReference type="NCBI Taxonomy" id="72664"/>
    <lineage>
        <taxon>Eukaryota</taxon>
        <taxon>Viridiplantae</taxon>
        <taxon>Streptophyta</taxon>
        <taxon>Embryophyta</taxon>
        <taxon>Tracheophyta</taxon>
        <taxon>Spermatophyta</taxon>
        <taxon>Magnoliopsida</taxon>
        <taxon>eudicotyledons</taxon>
        <taxon>Gunneridae</taxon>
        <taxon>Pentapetalae</taxon>
        <taxon>rosids</taxon>
        <taxon>malvids</taxon>
        <taxon>Brassicales</taxon>
        <taxon>Brassicaceae</taxon>
        <taxon>Eutremeae</taxon>
        <taxon>Eutrema</taxon>
    </lineage>
</organism>
<comment type="catalytic activity">
    <reaction evidence="7">
        <text>adenosine 3',5'-bisphosphate + H2O = AMP + phosphate</text>
        <dbReference type="Rhea" id="RHEA:10040"/>
        <dbReference type="ChEBI" id="CHEBI:15377"/>
        <dbReference type="ChEBI" id="CHEBI:43474"/>
        <dbReference type="ChEBI" id="CHEBI:58343"/>
        <dbReference type="ChEBI" id="CHEBI:456215"/>
        <dbReference type="EC" id="3.1.3.7"/>
    </reaction>
    <physiologicalReaction direction="left-to-right" evidence="7">
        <dbReference type="Rhea" id="RHEA:10041"/>
    </physiologicalReaction>
</comment>
<dbReference type="PRINTS" id="PR00377">
    <property type="entry name" value="IMPHPHTASES"/>
</dbReference>
<evidence type="ECO:0000256" key="2">
    <source>
        <dbReference type="ARBA" id="ARBA00009759"/>
    </source>
</evidence>
<evidence type="ECO:0000256" key="3">
    <source>
        <dbReference type="ARBA" id="ARBA00012633"/>
    </source>
</evidence>
<dbReference type="STRING" id="72664.V4NAZ5"/>
<evidence type="ECO:0000313" key="12">
    <source>
        <dbReference type="Proteomes" id="UP000030689"/>
    </source>
</evidence>
<dbReference type="Gene3D" id="3.40.190.80">
    <property type="match status" value="1"/>
</dbReference>
<dbReference type="PROSITE" id="PS00630">
    <property type="entry name" value="IMP_2"/>
    <property type="match status" value="1"/>
</dbReference>
<gene>
    <name evidence="11" type="ORF">EUTSA_v10013845mg</name>
</gene>
<keyword evidence="5 10" id="KW-0378">Hydrolase</keyword>
<dbReference type="InterPro" id="IPR000760">
    <property type="entry name" value="Inositol_monophosphatase-like"/>
</dbReference>
<dbReference type="Gramene" id="ESQ43031">
    <property type="protein sequence ID" value="ESQ43031"/>
    <property type="gene ID" value="EUTSA_v10013845mg"/>
</dbReference>
<name>V4NAZ5_EUTSA</name>
<protein>
    <recommendedName>
        <fullName evidence="3 10">3'(2'),5'-bisphosphate nucleotidase</fullName>
        <ecNumber evidence="3 10">3.1.3.7</ecNumber>
    </recommendedName>
</protein>
<dbReference type="OrthoDB" id="411145at2759"/>
<comment type="cofactor">
    <cofactor evidence="1 9 10">
        <name>Mg(2+)</name>
        <dbReference type="ChEBI" id="CHEBI:18420"/>
    </cofactor>
</comment>
<evidence type="ECO:0000256" key="1">
    <source>
        <dbReference type="ARBA" id="ARBA00001946"/>
    </source>
</evidence>
<feature type="binding site" evidence="9">
    <location>
        <position position="80"/>
    </location>
    <ligand>
        <name>Mg(2+)</name>
        <dbReference type="ChEBI" id="CHEBI:18420"/>
        <label>1</label>
        <note>catalytic</note>
    </ligand>
</feature>